<dbReference type="EMBL" id="CM027686">
    <property type="protein sequence ID" value="KAG0522400.1"/>
    <property type="molecule type" value="Genomic_DNA"/>
</dbReference>
<evidence type="ECO:0000313" key="3">
    <source>
        <dbReference type="Proteomes" id="UP000807115"/>
    </source>
</evidence>
<feature type="region of interest" description="Disordered" evidence="1">
    <location>
        <begin position="44"/>
        <end position="81"/>
    </location>
</feature>
<name>A0A921U9A9_SORBI</name>
<feature type="compositionally biased region" description="Polar residues" evidence="1">
    <location>
        <begin position="63"/>
        <end position="72"/>
    </location>
</feature>
<feature type="region of interest" description="Disordered" evidence="1">
    <location>
        <begin position="108"/>
        <end position="172"/>
    </location>
</feature>
<organism evidence="2 3">
    <name type="scientific">Sorghum bicolor</name>
    <name type="common">Sorghum</name>
    <name type="synonym">Sorghum vulgare</name>
    <dbReference type="NCBI Taxonomy" id="4558"/>
    <lineage>
        <taxon>Eukaryota</taxon>
        <taxon>Viridiplantae</taxon>
        <taxon>Streptophyta</taxon>
        <taxon>Embryophyta</taxon>
        <taxon>Tracheophyta</taxon>
        <taxon>Spermatophyta</taxon>
        <taxon>Magnoliopsida</taxon>
        <taxon>Liliopsida</taxon>
        <taxon>Poales</taxon>
        <taxon>Poaceae</taxon>
        <taxon>PACMAD clade</taxon>
        <taxon>Panicoideae</taxon>
        <taxon>Andropogonodae</taxon>
        <taxon>Andropogoneae</taxon>
        <taxon>Sorghinae</taxon>
        <taxon>Sorghum</taxon>
    </lineage>
</organism>
<dbReference type="OrthoDB" id="779856at2759"/>
<protein>
    <submittedName>
        <fullName evidence="2">Uncharacterized protein</fullName>
    </submittedName>
</protein>
<dbReference type="GO" id="GO:0010089">
    <property type="term" value="P:xylem development"/>
    <property type="evidence" value="ECO:0007669"/>
    <property type="project" value="InterPro"/>
</dbReference>
<accession>A0A921U9A9</accession>
<reference evidence="2" key="2">
    <citation type="submission" date="2020-10" db="EMBL/GenBank/DDBJ databases">
        <authorList>
            <person name="Cooper E.A."/>
            <person name="Brenton Z.W."/>
            <person name="Flinn B.S."/>
            <person name="Jenkins J."/>
            <person name="Shu S."/>
            <person name="Flowers D."/>
            <person name="Luo F."/>
            <person name="Wang Y."/>
            <person name="Xia P."/>
            <person name="Barry K."/>
            <person name="Daum C."/>
            <person name="Lipzen A."/>
            <person name="Yoshinaga Y."/>
            <person name="Schmutz J."/>
            <person name="Saski C."/>
            <person name="Vermerris W."/>
            <person name="Kresovich S."/>
        </authorList>
    </citation>
    <scope>NUCLEOTIDE SEQUENCE</scope>
</reference>
<gene>
    <name evidence="2" type="ORF">BDA96_07G033800</name>
</gene>
<feature type="compositionally biased region" description="Polar residues" evidence="1">
    <location>
        <begin position="154"/>
        <end position="168"/>
    </location>
</feature>
<dbReference type="OMA" id="YIDYFMK"/>
<dbReference type="Proteomes" id="UP000807115">
    <property type="component" value="Chromosome 7"/>
</dbReference>
<dbReference type="AlphaFoldDB" id="A0A921U9A9"/>
<evidence type="ECO:0000256" key="1">
    <source>
        <dbReference type="SAM" id="MobiDB-lite"/>
    </source>
</evidence>
<dbReference type="InterPro" id="IPR039280">
    <property type="entry name" value="VUP"/>
</dbReference>
<reference evidence="2" key="1">
    <citation type="journal article" date="2019" name="BMC Genomics">
        <title>A new reference genome for Sorghum bicolor reveals high levels of sequence similarity between sweet and grain genotypes: implications for the genetics of sugar metabolism.</title>
        <authorList>
            <person name="Cooper E.A."/>
            <person name="Brenton Z.W."/>
            <person name="Flinn B.S."/>
            <person name="Jenkins J."/>
            <person name="Shu S."/>
            <person name="Flowers D."/>
            <person name="Luo F."/>
            <person name="Wang Y."/>
            <person name="Xia P."/>
            <person name="Barry K."/>
            <person name="Daum C."/>
            <person name="Lipzen A."/>
            <person name="Yoshinaga Y."/>
            <person name="Schmutz J."/>
            <person name="Saski C."/>
            <person name="Vermerris W."/>
            <person name="Kresovich S."/>
        </authorList>
    </citation>
    <scope>NUCLEOTIDE SEQUENCE</scope>
</reference>
<dbReference type="PANTHER" id="PTHR33974">
    <property type="entry name" value="VASCULAR-RELATED UNKNOWN PROTEIN 1-RELATED"/>
    <property type="match status" value="1"/>
</dbReference>
<sequence>MENSGEELSSTVASHSFSGDGGNAASEESGWTSYIDYFMETQRHKEEVSRAGDPSTDDAGRCGSTSKCSSDTGVGASTWLPALEEPSTVVSRRLSLREGWRRKKVMYDESLQDTATSPISSPKLIDDLRDSDATHHQKKLNSCDEISRSKRKSTGGSDVNNGANTTIDTAIKEDSAYDNNELMRKKGLCLVPMSAFHV</sequence>
<feature type="region of interest" description="Disordered" evidence="1">
    <location>
        <begin position="1"/>
        <end position="27"/>
    </location>
</feature>
<evidence type="ECO:0000313" key="2">
    <source>
        <dbReference type="EMBL" id="KAG0522400.1"/>
    </source>
</evidence>
<feature type="compositionally biased region" description="Polar residues" evidence="1">
    <location>
        <begin position="1"/>
        <end position="17"/>
    </location>
</feature>
<proteinExistence type="predicted"/>
<comment type="caution">
    <text evidence="2">The sequence shown here is derived from an EMBL/GenBank/DDBJ whole genome shotgun (WGS) entry which is preliminary data.</text>
</comment>
<dbReference type="PANTHER" id="PTHR33974:SF19">
    <property type="match status" value="1"/>
</dbReference>
<dbReference type="Gramene" id="EES13308">
    <property type="protein sequence ID" value="EES13308"/>
    <property type="gene ID" value="SORBI_3007G032300"/>
</dbReference>
<feature type="compositionally biased region" description="Basic and acidic residues" evidence="1">
    <location>
        <begin position="124"/>
        <end position="148"/>
    </location>
</feature>